<proteinExistence type="predicted"/>
<comment type="subcellular location">
    <subcellularLocation>
        <location evidence="1">Cell membrane</location>
    </subcellularLocation>
</comment>
<evidence type="ECO:0000313" key="10">
    <source>
        <dbReference type="EMBL" id="AMU91558.1"/>
    </source>
</evidence>
<dbReference type="Proteomes" id="UP000076088">
    <property type="component" value="Chromosome"/>
</dbReference>
<dbReference type="InterPro" id="IPR043760">
    <property type="entry name" value="PycTM_dom"/>
</dbReference>
<feature type="transmembrane region" description="Helical" evidence="8">
    <location>
        <begin position="51"/>
        <end position="72"/>
    </location>
</feature>
<dbReference type="Pfam" id="PF18967">
    <property type="entry name" value="PycTM"/>
    <property type="match status" value="1"/>
</dbReference>
<name>A0AAC9FGI6_SPHMC</name>
<keyword evidence="3 8" id="KW-0812">Transmembrane</keyword>
<accession>A0AAC9FGI6</accession>
<evidence type="ECO:0000256" key="4">
    <source>
        <dbReference type="ARBA" id="ARBA00022741"/>
    </source>
</evidence>
<protein>
    <recommendedName>
        <fullName evidence="9">Pycsar effector protein domain-containing protein</fullName>
    </recommendedName>
</protein>
<keyword evidence="4" id="KW-0547">Nucleotide-binding</keyword>
<gene>
    <name evidence="10" type="ORF">ATM17_21305</name>
</gene>
<keyword evidence="6" id="KW-0051">Antiviral defense</keyword>
<reference evidence="11" key="1">
    <citation type="submission" date="2015-11" db="EMBL/GenBank/DDBJ databases">
        <title>Complete genome sequence of a polyethylene-glycol degrader Sphingopyxis macrogoltabida 203N (NBRC 111659).</title>
        <authorList>
            <person name="Yoshiyuki O."/>
            <person name="Shouta N."/>
            <person name="Nagata Y."/>
            <person name="Numata M."/>
            <person name="Tsuchikane K."/>
            <person name="Hosoyama A."/>
            <person name="Yamazoe A."/>
            <person name="Tsuda M."/>
            <person name="Fujita N."/>
            <person name="Kawai F."/>
        </authorList>
    </citation>
    <scope>NUCLEOTIDE SEQUENCE [LARGE SCALE GENOMIC DNA]</scope>
    <source>
        <strain evidence="11">203N</strain>
    </source>
</reference>
<keyword evidence="5 8" id="KW-1133">Transmembrane helix</keyword>
<evidence type="ECO:0000256" key="2">
    <source>
        <dbReference type="ARBA" id="ARBA00022475"/>
    </source>
</evidence>
<dbReference type="RefSeq" id="WP_062912991.1">
    <property type="nucleotide sequence ID" value="NZ_CP013344.1"/>
</dbReference>
<keyword evidence="11" id="KW-1185">Reference proteome</keyword>
<dbReference type="GO" id="GO:0005886">
    <property type="term" value="C:plasma membrane"/>
    <property type="evidence" value="ECO:0007669"/>
    <property type="project" value="UniProtKB-SubCell"/>
</dbReference>
<dbReference type="GO" id="GO:0000166">
    <property type="term" value="F:nucleotide binding"/>
    <property type="evidence" value="ECO:0007669"/>
    <property type="project" value="UniProtKB-KW"/>
</dbReference>
<dbReference type="AlphaFoldDB" id="A0AAC9FGI6"/>
<evidence type="ECO:0000256" key="6">
    <source>
        <dbReference type="ARBA" id="ARBA00023118"/>
    </source>
</evidence>
<organism evidence="10 11">
    <name type="scientific">Sphingopyxis macrogoltabida</name>
    <name type="common">Sphingomonas macrogoltabidus</name>
    <dbReference type="NCBI Taxonomy" id="33050"/>
    <lineage>
        <taxon>Bacteria</taxon>
        <taxon>Pseudomonadati</taxon>
        <taxon>Pseudomonadota</taxon>
        <taxon>Alphaproteobacteria</taxon>
        <taxon>Sphingomonadales</taxon>
        <taxon>Sphingomonadaceae</taxon>
        <taxon>Sphingopyxis</taxon>
    </lineage>
</organism>
<sequence length="167" mass="18647">MKDLQVIEAQLSRVLSFFPRVDTKVAGLFTVNSAILTISALNVEAGDLSRWYITVPGAFLIVGLIASFGYLYRCNFPDLKGGEGSLVFFGAIRQRTESNYKSEFEAVSDDDYRSDMLGQVWRNAHILNDKYNAVATAIRFTLATLVPFTIFLVMTAIEHTRLPVMHG</sequence>
<evidence type="ECO:0000256" key="1">
    <source>
        <dbReference type="ARBA" id="ARBA00004236"/>
    </source>
</evidence>
<dbReference type="GO" id="GO:0051607">
    <property type="term" value="P:defense response to virus"/>
    <property type="evidence" value="ECO:0007669"/>
    <property type="project" value="UniProtKB-KW"/>
</dbReference>
<dbReference type="EMBL" id="CP013344">
    <property type="protein sequence ID" value="AMU91558.1"/>
    <property type="molecule type" value="Genomic_DNA"/>
</dbReference>
<feature type="transmembrane region" description="Helical" evidence="8">
    <location>
        <begin position="137"/>
        <end position="157"/>
    </location>
</feature>
<evidence type="ECO:0000313" key="11">
    <source>
        <dbReference type="Proteomes" id="UP000076088"/>
    </source>
</evidence>
<evidence type="ECO:0000256" key="8">
    <source>
        <dbReference type="SAM" id="Phobius"/>
    </source>
</evidence>
<evidence type="ECO:0000256" key="7">
    <source>
        <dbReference type="ARBA" id="ARBA00023136"/>
    </source>
</evidence>
<feature type="domain" description="Pycsar effector protein" evidence="9">
    <location>
        <begin position="8"/>
        <end position="154"/>
    </location>
</feature>
<evidence type="ECO:0000259" key="9">
    <source>
        <dbReference type="Pfam" id="PF18967"/>
    </source>
</evidence>
<evidence type="ECO:0000256" key="3">
    <source>
        <dbReference type="ARBA" id="ARBA00022692"/>
    </source>
</evidence>
<reference evidence="10 11" key="2">
    <citation type="journal article" date="2016" name="Genome Announc.">
        <title>Complete Genome Sequence of Sphingopyxis macrogoltabida Strain 203N (NBRC 111659), a Polyethylene Glycol Degrader.</title>
        <authorList>
            <person name="Ohtsubo Y."/>
            <person name="Nonoyama S."/>
            <person name="Nagata Y."/>
            <person name="Numata M."/>
            <person name="Tsuchikane K."/>
            <person name="Hosoyama A."/>
            <person name="Yamazoe A."/>
            <person name="Tsuda M."/>
            <person name="Fujita N."/>
            <person name="Kawai F."/>
        </authorList>
    </citation>
    <scope>NUCLEOTIDE SEQUENCE [LARGE SCALE GENOMIC DNA]</scope>
    <source>
        <strain evidence="10 11">203N</strain>
    </source>
</reference>
<keyword evidence="7 8" id="KW-0472">Membrane</keyword>
<evidence type="ECO:0000256" key="5">
    <source>
        <dbReference type="ARBA" id="ARBA00022989"/>
    </source>
</evidence>
<keyword evidence="2" id="KW-1003">Cell membrane</keyword>